<organism evidence="1 2">
    <name type="scientific">Pseudolysinimonas yzui</name>
    <dbReference type="NCBI Taxonomy" id="2708254"/>
    <lineage>
        <taxon>Bacteria</taxon>
        <taxon>Bacillati</taxon>
        <taxon>Actinomycetota</taxon>
        <taxon>Actinomycetes</taxon>
        <taxon>Micrococcales</taxon>
        <taxon>Microbacteriaceae</taxon>
        <taxon>Pseudolysinimonas</taxon>
    </lineage>
</organism>
<name>A0A8J3M3B7_9MICO</name>
<evidence type="ECO:0000313" key="1">
    <source>
        <dbReference type="EMBL" id="GHF24897.1"/>
    </source>
</evidence>
<reference evidence="1" key="1">
    <citation type="journal article" date="2014" name="Int. J. Syst. Evol. Microbiol.">
        <title>Complete genome sequence of Corynebacterium casei LMG S-19264T (=DSM 44701T), isolated from a smear-ripened cheese.</title>
        <authorList>
            <consortium name="US DOE Joint Genome Institute (JGI-PGF)"/>
            <person name="Walter F."/>
            <person name="Albersmeier A."/>
            <person name="Kalinowski J."/>
            <person name="Ruckert C."/>
        </authorList>
    </citation>
    <scope>NUCLEOTIDE SEQUENCE</scope>
    <source>
        <strain evidence="1">CGMCC 1.16548</strain>
    </source>
</reference>
<evidence type="ECO:0000313" key="2">
    <source>
        <dbReference type="Proteomes" id="UP000617531"/>
    </source>
</evidence>
<accession>A0A8J3M3B7</accession>
<dbReference type="Proteomes" id="UP000617531">
    <property type="component" value="Unassembled WGS sequence"/>
</dbReference>
<proteinExistence type="predicted"/>
<dbReference type="AlphaFoldDB" id="A0A8J3M3B7"/>
<keyword evidence="2" id="KW-1185">Reference proteome</keyword>
<sequence>MERVALHQLARGEAHVFPATQQQFTERGDVDVHVVAGGHLGSTISEIRHDHTVRPGGVRVPIRR</sequence>
<gene>
    <name evidence="1" type="ORF">GCM10011600_27450</name>
</gene>
<comment type="caution">
    <text evidence="1">The sequence shown here is derived from an EMBL/GenBank/DDBJ whole genome shotgun (WGS) entry which is preliminary data.</text>
</comment>
<protein>
    <submittedName>
        <fullName evidence="1">Uncharacterized protein</fullName>
    </submittedName>
</protein>
<reference evidence="1" key="2">
    <citation type="submission" date="2020-09" db="EMBL/GenBank/DDBJ databases">
        <authorList>
            <person name="Sun Q."/>
            <person name="Zhou Y."/>
        </authorList>
    </citation>
    <scope>NUCLEOTIDE SEQUENCE</scope>
    <source>
        <strain evidence="1">CGMCC 1.16548</strain>
    </source>
</reference>
<dbReference type="EMBL" id="BNAI01000009">
    <property type="protein sequence ID" value="GHF24897.1"/>
    <property type="molecule type" value="Genomic_DNA"/>
</dbReference>